<dbReference type="RefSeq" id="XP_022662956.1">
    <property type="nucleotide sequence ID" value="XM_022807221.1"/>
</dbReference>
<dbReference type="GO" id="GO:1990130">
    <property type="term" value="C:GATOR1 complex"/>
    <property type="evidence" value="ECO:0007669"/>
    <property type="project" value="TreeGrafter"/>
</dbReference>
<dbReference type="Pfam" id="PF06218">
    <property type="entry name" value="NPR2"/>
    <property type="match status" value="2"/>
</dbReference>
<dbReference type="AlphaFoldDB" id="A0A7M7K857"/>
<comment type="similarity">
    <text evidence="1">Belongs to the NPR2 family.</text>
</comment>
<dbReference type="FunCoup" id="A0A7M7K857">
    <property type="interactions" value="661"/>
</dbReference>
<dbReference type="GO" id="GO:0005096">
    <property type="term" value="F:GTPase activator activity"/>
    <property type="evidence" value="ECO:0007669"/>
    <property type="project" value="TreeGrafter"/>
</dbReference>
<protein>
    <recommendedName>
        <fullName evidence="4">Nitrogen permease regulator 2-like protein</fullName>
    </recommendedName>
</protein>
<dbReference type="GeneID" id="111251042"/>
<organism evidence="2 3">
    <name type="scientific">Varroa destructor</name>
    <name type="common">Honeybee mite</name>
    <dbReference type="NCBI Taxonomy" id="109461"/>
    <lineage>
        <taxon>Eukaryota</taxon>
        <taxon>Metazoa</taxon>
        <taxon>Ecdysozoa</taxon>
        <taxon>Arthropoda</taxon>
        <taxon>Chelicerata</taxon>
        <taxon>Arachnida</taxon>
        <taxon>Acari</taxon>
        <taxon>Parasitiformes</taxon>
        <taxon>Mesostigmata</taxon>
        <taxon>Gamasina</taxon>
        <taxon>Dermanyssoidea</taxon>
        <taxon>Varroidae</taxon>
        <taxon>Varroa</taxon>
    </lineage>
</organism>
<dbReference type="OrthoDB" id="338854at2759"/>
<name>A0A7M7K857_VARDE</name>
<dbReference type="GO" id="GO:1904262">
    <property type="term" value="P:negative regulation of TORC1 signaling"/>
    <property type="evidence" value="ECO:0007669"/>
    <property type="project" value="TreeGrafter"/>
</dbReference>
<dbReference type="InterPro" id="IPR009348">
    <property type="entry name" value="NPR2-like"/>
</dbReference>
<dbReference type="KEGG" id="vde:111251042"/>
<evidence type="ECO:0000313" key="2">
    <source>
        <dbReference type="EnsemblMetazoa" id="XP_022662956"/>
    </source>
</evidence>
<keyword evidence="3" id="KW-1185">Reference proteome</keyword>
<proteinExistence type="inferred from homology"/>
<dbReference type="InParanoid" id="A0A7M7K857"/>
<evidence type="ECO:0000256" key="1">
    <source>
        <dbReference type="ARBA" id="ARBA00008433"/>
    </source>
</evidence>
<dbReference type="RefSeq" id="XP_022662957.1">
    <property type="nucleotide sequence ID" value="XM_022807222.1"/>
</dbReference>
<dbReference type="PANTHER" id="PTHR12991:SF10">
    <property type="entry name" value="GATOR COMPLEX PROTEIN NPRL2"/>
    <property type="match status" value="1"/>
</dbReference>
<sequence>MTMKAASSGNVAESPISCIFFAEFDPKVGPKITFQYPENYVQKEAFDLLKVYLIPKEELQHKLITINMCSMKILGFPAGIKDDKYERNQLMFNLCFVCSVDMRTIQYEAIVRKLAHYLVTLERESQLISNPKMKPRLLEIISRVRHDLDVKRSASIQVTPATTIYLKVNRVHADPQDVHDHHVAVFTENRPAVPPAQWDLTTQRILPLIDGFRHVLQIAQESDVDIDLVKACLRNLIYYDVIKIIPLFLYSAIYVATPLMQKLYTDRHLQADCVHNVQYGTSNQPTFRDIFSIYARFNSYYTVADICNLMKPRQKSIDERKLVQFGVIHGLIKRLHKFPIDESVQRCERTVIRPHQGPPEGIRQYFTGEFSFDQICCKTGHTYHELEEIIEKENLISVCVKSQEDA</sequence>
<dbReference type="EnsemblMetazoa" id="XM_022807222">
    <property type="protein sequence ID" value="XP_022662957"/>
    <property type="gene ID" value="LOC111251042"/>
</dbReference>
<dbReference type="EnsemblMetazoa" id="XM_022807225">
    <property type="protein sequence ID" value="XP_022662960"/>
    <property type="gene ID" value="LOC111251042"/>
</dbReference>
<evidence type="ECO:0008006" key="4">
    <source>
        <dbReference type="Google" id="ProtNLM"/>
    </source>
</evidence>
<dbReference type="GO" id="GO:0034198">
    <property type="term" value="P:cellular response to amino acid starvation"/>
    <property type="evidence" value="ECO:0007669"/>
    <property type="project" value="TreeGrafter"/>
</dbReference>
<dbReference type="OMA" id="IVMHKPD"/>
<dbReference type="GO" id="GO:0010508">
    <property type="term" value="P:positive regulation of autophagy"/>
    <property type="evidence" value="ECO:0007669"/>
    <property type="project" value="TreeGrafter"/>
</dbReference>
<dbReference type="GO" id="GO:0005774">
    <property type="term" value="C:vacuolar membrane"/>
    <property type="evidence" value="ECO:0007669"/>
    <property type="project" value="TreeGrafter"/>
</dbReference>
<accession>A0A7M7K857</accession>
<dbReference type="RefSeq" id="XP_022662960.1">
    <property type="nucleotide sequence ID" value="XM_022807225.1"/>
</dbReference>
<evidence type="ECO:0000313" key="3">
    <source>
        <dbReference type="Proteomes" id="UP000594260"/>
    </source>
</evidence>
<reference evidence="2" key="1">
    <citation type="submission" date="2021-01" db="UniProtKB">
        <authorList>
            <consortium name="EnsemblMetazoa"/>
        </authorList>
    </citation>
    <scope>IDENTIFICATION</scope>
</reference>
<dbReference type="Proteomes" id="UP000594260">
    <property type="component" value="Unplaced"/>
</dbReference>
<dbReference type="CTD" id="10641"/>
<dbReference type="PANTHER" id="PTHR12991">
    <property type="entry name" value="NITROGEN PERMEASE REGULATOR 2/TUMOR SUPPRESSOR CANDIDATE 4"/>
    <property type="match status" value="1"/>
</dbReference>
<dbReference type="EnsemblMetazoa" id="XM_022807221">
    <property type="protein sequence ID" value="XP_022662956"/>
    <property type="gene ID" value="LOC111251042"/>
</dbReference>